<dbReference type="Proteomes" id="UP000298213">
    <property type="component" value="Unassembled WGS sequence"/>
</dbReference>
<comment type="caution">
    <text evidence="2">The sequence shown here is derived from an EMBL/GenBank/DDBJ whole genome shotgun (WGS) entry which is preliminary data.</text>
</comment>
<reference evidence="2 3" key="1">
    <citation type="submission" date="2019-03" db="EMBL/GenBank/DDBJ databases">
        <title>Genome sequence of Sphingomonas sp. 17J27-24.</title>
        <authorList>
            <person name="Kim M."/>
            <person name="Maeng S."/>
            <person name="Sathiyaraj S."/>
        </authorList>
    </citation>
    <scope>NUCLEOTIDE SEQUENCE [LARGE SCALE GENOMIC DNA]</scope>
    <source>
        <strain evidence="2 3">17J27-24</strain>
    </source>
</reference>
<protein>
    <submittedName>
        <fullName evidence="2">Complex I NDUFA9 subunit family protein</fullName>
    </submittedName>
</protein>
<dbReference type="AlphaFoldDB" id="A0A4Y8ZT19"/>
<dbReference type="GO" id="GO:0044877">
    <property type="term" value="F:protein-containing complex binding"/>
    <property type="evidence" value="ECO:0007669"/>
    <property type="project" value="TreeGrafter"/>
</dbReference>
<name>A0A4Y8ZT19_9SPHN</name>
<evidence type="ECO:0000313" key="3">
    <source>
        <dbReference type="Proteomes" id="UP000298213"/>
    </source>
</evidence>
<accession>A0A4Y8ZT19</accession>
<feature type="domain" description="NAD-dependent epimerase/dehydratase" evidence="1">
    <location>
        <begin position="5"/>
        <end position="210"/>
    </location>
</feature>
<dbReference type="InterPro" id="IPR036291">
    <property type="entry name" value="NAD(P)-bd_dom_sf"/>
</dbReference>
<dbReference type="PANTHER" id="PTHR12126:SF11">
    <property type="entry name" value="NADH DEHYDROGENASE [UBIQUINONE] 1 ALPHA SUBCOMPLEX SUBUNIT 9, MITOCHONDRIAL"/>
    <property type="match status" value="1"/>
</dbReference>
<dbReference type="EMBL" id="SPDV01000009">
    <property type="protein sequence ID" value="TFI59160.1"/>
    <property type="molecule type" value="Genomic_DNA"/>
</dbReference>
<dbReference type="SUPFAM" id="SSF51735">
    <property type="entry name" value="NAD(P)-binding Rossmann-fold domains"/>
    <property type="match status" value="1"/>
</dbReference>
<dbReference type="RefSeq" id="WP_135084913.1">
    <property type="nucleotide sequence ID" value="NZ_SPDV01000009.1"/>
</dbReference>
<keyword evidence="3" id="KW-1185">Reference proteome</keyword>
<gene>
    <name evidence="2" type="ORF">E2493_06450</name>
</gene>
<dbReference type="InterPro" id="IPR051207">
    <property type="entry name" value="ComplexI_NDUFA9_subunit"/>
</dbReference>
<proteinExistence type="predicted"/>
<dbReference type="InterPro" id="IPR001509">
    <property type="entry name" value="Epimerase_deHydtase"/>
</dbReference>
<dbReference type="Pfam" id="PF01370">
    <property type="entry name" value="Epimerase"/>
    <property type="match status" value="1"/>
</dbReference>
<dbReference type="PANTHER" id="PTHR12126">
    <property type="entry name" value="NADH-UBIQUINONE OXIDOREDUCTASE 39 KDA SUBUNIT-RELATED"/>
    <property type="match status" value="1"/>
</dbReference>
<dbReference type="CDD" id="cd05271">
    <property type="entry name" value="NDUFA9_like_SDR_a"/>
    <property type="match status" value="1"/>
</dbReference>
<dbReference type="OrthoDB" id="9776313at2"/>
<dbReference type="Gene3D" id="3.40.50.720">
    <property type="entry name" value="NAD(P)-binding Rossmann-like Domain"/>
    <property type="match status" value="1"/>
</dbReference>
<organism evidence="2 3">
    <name type="scientific">Sphingomonas parva</name>
    <dbReference type="NCBI Taxonomy" id="2555898"/>
    <lineage>
        <taxon>Bacteria</taxon>
        <taxon>Pseudomonadati</taxon>
        <taxon>Pseudomonadota</taxon>
        <taxon>Alphaproteobacteria</taxon>
        <taxon>Sphingomonadales</taxon>
        <taxon>Sphingomonadaceae</taxon>
        <taxon>Sphingomonas</taxon>
    </lineage>
</organism>
<sequence>MDRVVTVFGGGGFLGRYVAQPLFRTGARVRIAQRDPRSAFFLKPLGTVGQSQFVACDIRDAARVRAAIEGSDAVINLVGTLNGDFDGIHVTGARNIAEAAAAAGAETLVHVSAIGGDTRSESTYYRTKAEGEQAVRDAFPAATILRPAVLFGREDNFVNRFAGLARLAPVLPVIRGATRMQPVYAADVGRAVAAAANVPGEHSGKTYELGGPQVMTMRELMELVCKATGHNRSLVEIPDAAAAAAARLTGWLPGAPLTWEQWLMLQKDIVAEGGAGLEAFGISGTPLAAVSEGWLTAYRRHGRFAAKSPY</sequence>
<evidence type="ECO:0000259" key="1">
    <source>
        <dbReference type="Pfam" id="PF01370"/>
    </source>
</evidence>
<evidence type="ECO:0000313" key="2">
    <source>
        <dbReference type="EMBL" id="TFI59160.1"/>
    </source>
</evidence>